<dbReference type="PANTHER" id="PTHR13315:SF0">
    <property type="entry name" value="METALLOPHOSPHOESTERASE 1"/>
    <property type="match status" value="1"/>
</dbReference>
<dbReference type="Proteomes" id="UP001141806">
    <property type="component" value="Unassembled WGS sequence"/>
</dbReference>
<evidence type="ECO:0000256" key="7">
    <source>
        <dbReference type="SAM" id="SignalP"/>
    </source>
</evidence>
<dbReference type="AlphaFoldDB" id="A0A9Q0JTH3"/>
<evidence type="ECO:0008006" key="10">
    <source>
        <dbReference type="Google" id="ProtNLM"/>
    </source>
</evidence>
<sequence>MVSWSVVLPLLLAGALMVFEDWVCIPSCEVVPSNHPEDFSVEDSKELKVMMVANLLLLGSEAGYMNLYFRDSYMAKFFRKSFERLKPDMLVVLGDVSAKGSELTSHKWFSVLQQFQRMVGPFLSLPLHIVLGDRDVGVCSKVSENLISRISSSLPGLDSAGCGAFEVSNISFFSLNSVALLCGNNGLRFGVEKAIERESTDMQTHMVDTNGVTNDSNRFHVQENFGSFEGRENALSSGSGPVLLLHFPLHQTTNSSCADVSSLKRSLSPLDRLSFKTLYNQDHAGMGPYELGPYELLQALPQNATEYIFHALKPKIVFSAHTHRFCDHTHRDGTREVTVPAMNWNARGDPGFIVASFGRNKAVTISQCSLARESHSEFRILTVFLAVGSVTSRNAGSQKRLRGSSPHCASQELG</sequence>
<keyword evidence="4" id="KW-0472">Membrane</keyword>
<evidence type="ECO:0000256" key="3">
    <source>
        <dbReference type="ARBA" id="ARBA00022801"/>
    </source>
</evidence>
<feature type="chain" id="PRO_5040261230" description="Metallophosphoesterase 1" evidence="7">
    <location>
        <begin position="18"/>
        <end position="414"/>
    </location>
</feature>
<dbReference type="OrthoDB" id="9984693at2759"/>
<feature type="signal peptide" evidence="7">
    <location>
        <begin position="1"/>
        <end position="17"/>
    </location>
</feature>
<reference evidence="8" key="1">
    <citation type="journal article" date="2023" name="Plant J.">
        <title>The genome of the king protea, Protea cynaroides.</title>
        <authorList>
            <person name="Chang J."/>
            <person name="Duong T.A."/>
            <person name="Schoeman C."/>
            <person name="Ma X."/>
            <person name="Roodt D."/>
            <person name="Barker N."/>
            <person name="Li Z."/>
            <person name="Van de Peer Y."/>
            <person name="Mizrachi E."/>
        </authorList>
    </citation>
    <scope>NUCLEOTIDE SEQUENCE</scope>
    <source>
        <tissue evidence="8">Young leaves</tissue>
    </source>
</reference>
<protein>
    <recommendedName>
        <fullName evidence="10">Metallophosphoesterase 1</fullName>
    </recommendedName>
</protein>
<proteinExistence type="predicted"/>
<comment type="cofactor">
    <cofactor evidence="1">
        <name>Mn(2+)</name>
        <dbReference type="ChEBI" id="CHEBI:29035"/>
    </cofactor>
</comment>
<dbReference type="GO" id="GO:0046872">
    <property type="term" value="F:metal ion binding"/>
    <property type="evidence" value="ECO:0007669"/>
    <property type="project" value="UniProtKB-KW"/>
</dbReference>
<dbReference type="PANTHER" id="PTHR13315">
    <property type="entry name" value="METALLO PHOSPHOESTERASE RELATED"/>
    <property type="match status" value="1"/>
</dbReference>
<dbReference type="InterPro" id="IPR033308">
    <property type="entry name" value="PGAP5/Cdc1/Ted1"/>
</dbReference>
<evidence type="ECO:0000256" key="1">
    <source>
        <dbReference type="ARBA" id="ARBA00001936"/>
    </source>
</evidence>
<name>A0A9Q0JTH3_9MAGN</name>
<dbReference type="GO" id="GO:0016787">
    <property type="term" value="F:hydrolase activity"/>
    <property type="evidence" value="ECO:0007669"/>
    <property type="project" value="UniProtKB-KW"/>
</dbReference>
<dbReference type="InterPro" id="IPR029052">
    <property type="entry name" value="Metallo-depent_PP-like"/>
</dbReference>
<keyword evidence="7" id="KW-0732">Signal</keyword>
<organism evidence="8 9">
    <name type="scientific">Protea cynaroides</name>
    <dbReference type="NCBI Taxonomy" id="273540"/>
    <lineage>
        <taxon>Eukaryota</taxon>
        <taxon>Viridiplantae</taxon>
        <taxon>Streptophyta</taxon>
        <taxon>Embryophyta</taxon>
        <taxon>Tracheophyta</taxon>
        <taxon>Spermatophyta</taxon>
        <taxon>Magnoliopsida</taxon>
        <taxon>Proteales</taxon>
        <taxon>Proteaceae</taxon>
        <taxon>Protea</taxon>
    </lineage>
</organism>
<keyword evidence="5" id="KW-0464">Manganese</keyword>
<evidence type="ECO:0000256" key="2">
    <source>
        <dbReference type="ARBA" id="ARBA00022723"/>
    </source>
</evidence>
<dbReference type="EMBL" id="JAMYWD010000012">
    <property type="protein sequence ID" value="KAJ4950927.1"/>
    <property type="molecule type" value="Genomic_DNA"/>
</dbReference>
<dbReference type="GO" id="GO:0016020">
    <property type="term" value="C:membrane"/>
    <property type="evidence" value="ECO:0007669"/>
    <property type="project" value="GOC"/>
</dbReference>
<dbReference type="FunFam" id="3.60.21.10:FF:000135">
    <property type="entry name" value="Os06g0222800 protein"/>
    <property type="match status" value="1"/>
</dbReference>
<dbReference type="GO" id="GO:0006506">
    <property type="term" value="P:GPI anchor biosynthetic process"/>
    <property type="evidence" value="ECO:0007669"/>
    <property type="project" value="InterPro"/>
</dbReference>
<keyword evidence="9" id="KW-1185">Reference proteome</keyword>
<keyword evidence="2" id="KW-0479">Metal-binding</keyword>
<accession>A0A9Q0JTH3</accession>
<dbReference type="SUPFAM" id="SSF56300">
    <property type="entry name" value="Metallo-dependent phosphatases"/>
    <property type="match status" value="1"/>
</dbReference>
<feature type="region of interest" description="Disordered" evidence="6">
    <location>
        <begin position="395"/>
        <end position="414"/>
    </location>
</feature>
<dbReference type="Gene3D" id="3.60.21.10">
    <property type="match status" value="1"/>
</dbReference>
<evidence type="ECO:0000313" key="8">
    <source>
        <dbReference type="EMBL" id="KAJ4950927.1"/>
    </source>
</evidence>
<evidence type="ECO:0000313" key="9">
    <source>
        <dbReference type="Proteomes" id="UP001141806"/>
    </source>
</evidence>
<comment type="caution">
    <text evidence="8">The sequence shown here is derived from an EMBL/GenBank/DDBJ whole genome shotgun (WGS) entry which is preliminary data.</text>
</comment>
<evidence type="ECO:0000256" key="4">
    <source>
        <dbReference type="ARBA" id="ARBA00023136"/>
    </source>
</evidence>
<evidence type="ECO:0000256" key="6">
    <source>
        <dbReference type="SAM" id="MobiDB-lite"/>
    </source>
</evidence>
<keyword evidence="3" id="KW-0378">Hydrolase</keyword>
<gene>
    <name evidence="8" type="ORF">NE237_027759</name>
</gene>
<evidence type="ECO:0000256" key="5">
    <source>
        <dbReference type="ARBA" id="ARBA00023211"/>
    </source>
</evidence>